<dbReference type="AlphaFoldDB" id="A0A4R6RUF5"/>
<dbReference type="GO" id="GO:0005737">
    <property type="term" value="C:cytoplasm"/>
    <property type="evidence" value="ECO:0007669"/>
    <property type="project" value="TreeGrafter"/>
</dbReference>
<evidence type="ECO:0000259" key="2">
    <source>
        <dbReference type="Pfam" id="PF13193"/>
    </source>
</evidence>
<dbReference type="GO" id="GO:0031177">
    <property type="term" value="F:phosphopantetheine binding"/>
    <property type="evidence" value="ECO:0007669"/>
    <property type="project" value="TreeGrafter"/>
</dbReference>
<keyword evidence="4" id="KW-1185">Reference proteome</keyword>
<feature type="domain" description="AMP-dependent synthetase/ligase" evidence="1">
    <location>
        <begin position="12"/>
        <end position="357"/>
    </location>
</feature>
<dbReference type="GO" id="GO:0044550">
    <property type="term" value="P:secondary metabolite biosynthetic process"/>
    <property type="evidence" value="ECO:0007669"/>
    <property type="project" value="TreeGrafter"/>
</dbReference>
<name>A0A4R6RUF5_LABRH</name>
<dbReference type="GO" id="GO:0043041">
    <property type="term" value="P:amino acid activation for nonribosomal peptide biosynthetic process"/>
    <property type="evidence" value="ECO:0007669"/>
    <property type="project" value="TreeGrafter"/>
</dbReference>
<dbReference type="PANTHER" id="PTHR45527">
    <property type="entry name" value="NONRIBOSOMAL PEPTIDE SYNTHETASE"/>
    <property type="match status" value="1"/>
</dbReference>
<dbReference type="NCBIfam" id="TIGR01733">
    <property type="entry name" value="AA-adenyl-dom"/>
    <property type="match status" value="1"/>
</dbReference>
<comment type="caution">
    <text evidence="3">The sequence shown here is derived from an EMBL/GenBank/DDBJ whole genome shotgun (WGS) entry which is preliminary data.</text>
</comment>
<feature type="domain" description="AMP-binding enzyme C-terminal" evidence="2">
    <location>
        <begin position="423"/>
        <end position="495"/>
    </location>
</feature>
<dbReference type="InterPro" id="IPR025110">
    <property type="entry name" value="AMP-bd_C"/>
</dbReference>
<dbReference type="InterPro" id="IPR045851">
    <property type="entry name" value="AMP-bd_C_sf"/>
</dbReference>
<protein>
    <submittedName>
        <fullName evidence="3">Amino acid adenylation domain-containing protein</fullName>
    </submittedName>
</protein>
<dbReference type="InterPro" id="IPR010071">
    <property type="entry name" value="AA_adenyl_dom"/>
</dbReference>
<dbReference type="InterPro" id="IPR042099">
    <property type="entry name" value="ANL_N_sf"/>
</dbReference>
<dbReference type="PANTHER" id="PTHR45527:SF1">
    <property type="entry name" value="FATTY ACID SYNTHASE"/>
    <property type="match status" value="1"/>
</dbReference>
<evidence type="ECO:0000259" key="1">
    <source>
        <dbReference type="Pfam" id="PF00501"/>
    </source>
</evidence>
<dbReference type="InterPro" id="IPR000873">
    <property type="entry name" value="AMP-dep_synth/lig_dom"/>
</dbReference>
<proteinExistence type="predicted"/>
<dbReference type="EMBL" id="SNXZ01000010">
    <property type="protein sequence ID" value="TDP90599.1"/>
    <property type="molecule type" value="Genomic_DNA"/>
</dbReference>
<dbReference type="Gene3D" id="3.30.300.30">
    <property type="match status" value="1"/>
</dbReference>
<dbReference type="PROSITE" id="PS00455">
    <property type="entry name" value="AMP_BINDING"/>
    <property type="match status" value="1"/>
</dbReference>
<dbReference type="Pfam" id="PF00501">
    <property type="entry name" value="AMP-binding"/>
    <property type="match status" value="1"/>
</dbReference>
<dbReference type="Gene3D" id="3.40.50.12780">
    <property type="entry name" value="N-terminal domain of ligase-like"/>
    <property type="match status" value="1"/>
</dbReference>
<dbReference type="SUPFAM" id="SSF56801">
    <property type="entry name" value="Acetyl-CoA synthetase-like"/>
    <property type="match status" value="1"/>
</dbReference>
<accession>A0A4R6RUF5</accession>
<evidence type="ECO:0000313" key="4">
    <source>
        <dbReference type="Proteomes" id="UP000295444"/>
    </source>
</evidence>
<dbReference type="Pfam" id="PF13193">
    <property type="entry name" value="AMP-binding_C"/>
    <property type="match status" value="1"/>
</dbReference>
<dbReference type="InterPro" id="IPR020845">
    <property type="entry name" value="AMP-binding_CS"/>
</dbReference>
<gene>
    <name evidence="3" type="ORF">EV186_110140</name>
</gene>
<dbReference type="Proteomes" id="UP000295444">
    <property type="component" value="Unassembled WGS sequence"/>
</dbReference>
<evidence type="ECO:0000313" key="3">
    <source>
        <dbReference type="EMBL" id="TDP90599.1"/>
    </source>
</evidence>
<sequence>MDGQHTMYDWFAASVASGPDRVALDIDGVELTYGELADLADRIAGLLIRHTHGVPSRVGLLAVRTVAAYAGYLAVQRLGATVVPLNPAFPPARNAAIARLAGLDAVLADRNTPAQPGLQVPVLRLGDKALPRADLPKPGAEARDIAYILFTSGSTGAPKGVCIAHRNVDAYLAHVIPRYATEGGARFSQFFDLTFDPSVYDMFTAWGSGSTLVVPTRGDVLSPVRFVNARGVTHWNSVPSVISFARRMRALAPASMPTLRWSLFCGEPLTIQQAQAWQEAAPGSVVENLYGPTEMTVTCTEHRLPGEQRDWVRPSNGTVPIGTVYSGLEHLVLDELGRPAATGELCLRGPQRFPGYLDPVDNKGRFVSFDGERATDYDGSAPLTDDHWYRTGDRVGHHGGDLVHLGRLDQQVKIRGYRVELGEIEAVLRRQPGVTDAVVLARATGGGEVELVAAYTGTEQDEDELLGALRTGLPGYMVPRTVTAFAQFPLNQNGKIDRKAIGSALVAATEPTAASTT</sequence>
<dbReference type="RefSeq" id="WP_341816082.1">
    <property type="nucleotide sequence ID" value="NZ_SNXZ01000010.1"/>
</dbReference>
<reference evidence="3 4" key="1">
    <citation type="submission" date="2019-03" db="EMBL/GenBank/DDBJ databases">
        <title>Genomic Encyclopedia of Type Strains, Phase IV (KMG-IV): sequencing the most valuable type-strain genomes for metagenomic binning, comparative biology and taxonomic classification.</title>
        <authorList>
            <person name="Goeker M."/>
        </authorList>
    </citation>
    <scope>NUCLEOTIDE SEQUENCE [LARGE SCALE GENOMIC DNA]</scope>
    <source>
        <strain evidence="3 4">DSM 45361</strain>
    </source>
</reference>
<organism evidence="3 4">
    <name type="scientific">Labedaea rhizosphaerae</name>
    <dbReference type="NCBI Taxonomy" id="598644"/>
    <lineage>
        <taxon>Bacteria</taxon>
        <taxon>Bacillati</taxon>
        <taxon>Actinomycetota</taxon>
        <taxon>Actinomycetes</taxon>
        <taxon>Pseudonocardiales</taxon>
        <taxon>Pseudonocardiaceae</taxon>
        <taxon>Labedaea</taxon>
    </lineage>
</organism>